<organism evidence="3 4">
    <name type="scientific">Novosphingobium tardum</name>
    <dbReference type="NCBI Taxonomy" id="1538021"/>
    <lineage>
        <taxon>Bacteria</taxon>
        <taxon>Pseudomonadati</taxon>
        <taxon>Pseudomonadota</taxon>
        <taxon>Alphaproteobacteria</taxon>
        <taxon>Sphingomonadales</taxon>
        <taxon>Sphingomonadaceae</taxon>
        <taxon>Novosphingobium</taxon>
    </lineage>
</organism>
<evidence type="ECO:0000313" key="3">
    <source>
        <dbReference type="EMBL" id="MFC4295899.1"/>
    </source>
</evidence>
<dbReference type="Gene3D" id="1.10.287.70">
    <property type="match status" value="1"/>
</dbReference>
<dbReference type="InterPro" id="IPR013099">
    <property type="entry name" value="K_chnl_dom"/>
</dbReference>
<dbReference type="RefSeq" id="WP_379539361.1">
    <property type="nucleotide sequence ID" value="NZ_JBHSDR010000006.1"/>
</dbReference>
<evidence type="ECO:0000259" key="2">
    <source>
        <dbReference type="Pfam" id="PF07885"/>
    </source>
</evidence>
<dbReference type="Pfam" id="PF07885">
    <property type="entry name" value="Ion_trans_2"/>
    <property type="match status" value="1"/>
</dbReference>
<accession>A0ABV8RRI7</accession>
<feature type="transmembrane region" description="Helical" evidence="1">
    <location>
        <begin position="117"/>
        <end position="138"/>
    </location>
</feature>
<protein>
    <submittedName>
        <fullName evidence="3">Ion channel</fullName>
    </submittedName>
</protein>
<comment type="caution">
    <text evidence="3">The sequence shown here is derived from an EMBL/GenBank/DDBJ whole genome shotgun (WGS) entry which is preliminary data.</text>
</comment>
<feature type="domain" description="Potassium channel" evidence="2">
    <location>
        <begin position="68"/>
        <end position="135"/>
    </location>
</feature>
<feature type="transmembrane region" description="Helical" evidence="1">
    <location>
        <begin position="6"/>
        <end position="30"/>
    </location>
</feature>
<proteinExistence type="predicted"/>
<dbReference type="SUPFAM" id="SSF81324">
    <property type="entry name" value="Voltage-gated potassium channels"/>
    <property type="match status" value="1"/>
</dbReference>
<keyword evidence="1" id="KW-0472">Membrane</keyword>
<name>A0ABV8RRI7_9SPHN</name>
<feature type="transmembrane region" description="Helical" evidence="1">
    <location>
        <begin position="51"/>
        <end position="78"/>
    </location>
</feature>
<evidence type="ECO:0000313" key="4">
    <source>
        <dbReference type="Proteomes" id="UP001595828"/>
    </source>
</evidence>
<keyword evidence="4" id="KW-1185">Reference proteome</keyword>
<evidence type="ECO:0000256" key="1">
    <source>
        <dbReference type="SAM" id="Phobius"/>
    </source>
</evidence>
<keyword evidence="1" id="KW-1133">Transmembrane helix</keyword>
<reference evidence="4" key="1">
    <citation type="journal article" date="2019" name="Int. J. Syst. Evol. Microbiol.">
        <title>The Global Catalogue of Microorganisms (GCM) 10K type strain sequencing project: providing services to taxonomists for standard genome sequencing and annotation.</title>
        <authorList>
            <consortium name="The Broad Institute Genomics Platform"/>
            <consortium name="The Broad Institute Genome Sequencing Center for Infectious Disease"/>
            <person name="Wu L."/>
            <person name="Ma J."/>
        </authorList>
    </citation>
    <scope>NUCLEOTIDE SEQUENCE [LARGE SCALE GENOMIC DNA]</scope>
    <source>
        <strain evidence="4">CGMCC 1.12989</strain>
    </source>
</reference>
<dbReference type="Proteomes" id="UP001595828">
    <property type="component" value="Unassembled WGS sequence"/>
</dbReference>
<dbReference type="EMBL" id="JBHSDR010000006">
    <property type="protein sequence ID" value="MFC4295899.1"/>
    <property type="molecule type" value="Genomic_DNA"/>
</dbReference>
<gene>
    <name evidence="3" type="ORF">ACFO0A_12610</name>
</gene>
<sequence length="141" mass="15363">MLAELTLATVMVTLTVLVHGSGLVLLARLLRLEERSDTSGHMHPSSPLHMAITLFSILALIGLHGVEIWLYAALYLVIGAIGDLREAVYFSTITYGAIGYSDTAMAPEWRLVSAIEGINGIIMIGWSTAFLIRIVSLLRRV</sequence>
<keyword evidence="1" id="KW-0812">Transmembrane</keyword>